<evidence type="ECO:0000313" key="3">
    <source>
        <dbReference type="EMBL" id="CAG7560598.1"/>
    </source>
</evidence>
<dbReference type="PANTHER" id="PTHR40619">
    <property type="entry name" value="FUNGAL STAND N-TERMINAL GOODBYE DOMAIN-CONTAINING PROTEIN"/>
    <property type="match status" value="1"/>
</dbReference>
<feature type="compositionally biased region" description="Polar residues" evidence="1">
    <location>
        <begin position="347"/>
        <end position="360"/>
    </location>
</feature>
<sequence>MQEHQRAAFLAARDRHPPNQAITYVENNVVLPGQPLPIFSERANGFVSLNDAHLQQEDSSYGSNSRWNEVRDEMEHLFTLMEQVQNKLDRDAAGIDAGSKVNLRHCDWKAVMGEVGRTAQRWKARPNKQSKVMVFIDKVGRHSAAMETWLGLLPAGDYGSSICGVFKIAIGAAGQYTKVEEGIYETLSEIPRIMESAKKYVDLYRQMREQSLEQRTIELFRAILAFLRQVMQFFLDDKSKKFIGSMMKQGSYKEQLFTSVDAVKACAQAVNEEASQCQARMVSRVYENTEKIQVVFNQFLNLLLTNSRFQATDLDITGLERDITQLDTSPYDLLNVDLSYLQDKETSGSTTPNMPTTSSRQADRPASSDTGSQITRLLQCLYYHSEFLTEDIDSILSFSYMLSQKAKSRVASMLLNDKFKAFMTEARNSTSLLVNGRGDLSTADGVSPFSLVVAEMAPTGLTAGAPVFVIKYFCSEHHPSRVRNRWSSPTGMLSDLIGQLVCQMLDKRIAIDLSFLSHSKWRKLDHLDVRTLCSAFKRIVEQAPQGGVVLCVIDEISVYERQPLVYETDIVMSKLVELVQRGGGPVFKLLVTCFDRALEVDRLFSGCTLDLGEDIEVDDSADWTISHYS</sequence>
<protein>
    <recommendedName>
        <fullName evidence="2">DUF7708 domain-containing protein</fullName>
    </recommendedName>
</protein>
<evidence type="ECO:0000259" key="2">
    <source>
        <dbReference type="Pfam" id="PF24809"/>
    </source>
</evidence>
<gene>
    <name evidence="3" type="ORF">FEQUK3_LOCUS6294</name>
</gene>
<feature type="domain" description="DUF7708" evidence="2">
    <location>
        <begin position="157"/>
        <end position="277"/>
    </location>
</feature>
<dbReference type="PANTHER" id="PTHR40619:SF3">
    <property type="entry name" value="FUNGAL STAND N-TERMINAL GOODBYE DOMAIN-CONTAINING PROTEIN"/>
    <property type="match status" value="1"/>
</dbReference>
<dbReference type="AlphaFoldDB" id="A0A8J2INJ4"/>
<name>A0A8J2INJ4_FUSEQ</name>
<dbReference type="EMBL" id="CAJSTJ010000136">
    <property type="protein sequence ID" value="CAG7560598.1"/>
    <property type="molecule type" value="Genomic_DNA"/>
</dbReference>
<proteinExistence type="predicted"/>
<dbReference type="Proteomes" id="UP000693738">
    <property type="component" value="Unassembled WGS sequence"/>
</dbReference>
<evidence type="ECO:0000313" key="4">
    <source>
        <dbReference type="Proteomes" id="UP000693738"/>
    </source>
</evidence>
<organism evidence="3 4">
    <name type="scientific">Fusarium equiseti</name>
    <name type="common">Fusarium scirpi</name>
    <dbReference type="NCBI Taxonomy" id="61235"/>
    <lineage>
        <taxon>Eukaryota</taxon>
        <taxon>Fungi</taxon>
        <taxon>Dikarya</taxon>
        <taxon>Ascomycota</taxon>
        <taxon>Pezizomycotina</taxon>
        <taxon>Sordariomycetes</taxon>
        <taxon>Hypocreomycetidae</taxon>
        <taxon>Hypocreales</taxon>
        <taxon>Nectriaceae</taxon>
        <taxon>Fusarium</taxon>
        <taxon>Fusarium incarnatum-equiseti species complex</taxon>
    </lineage>
</organism>
<evidence type="ECO:0000256" key="1">
    <source>
        <dbReference type="SAM" id="MobiDB-lite"/>
    </source>
</evidence>
<accession>A0A8J2INJ4</accession>
<dbReference type="Pfam" id="PF24809">
    <property type="entry name" value="DUF7708"/>
    <property type="match status" value="1"/>
</dbReference>
<reference evidence="3" key="1">
    <citation type="submission" date="2021-05" db="EMBL/GenBank/DDBJ databases">
        <authorList>
            <person name="Khan N."/>
        </authorList>
    </citation>
    <scope>NUCLEOTIDE SEQUENCE</scope>
</reference>
<comment type="caution">
    <text evidence="3">The sequence shown here is derived from an EMBL/GenBank/DDBJ whole genome shotgun (WGS) entry which is preliminary data.</text>
</comment>
<feature type="region of interest" description="Disordered" evidence="1">
    <location>
        <begin position="344"/>
        <end position="371"/>
    </location>
</feature>
<dbReference type="InterPro" id="IPR056125">
    <property type="entry name" value="DUF7708"/>
</dbReference>